<dbReference type="Gene3D" id="1.20.1250.20">
    <property type="entry name" value="MFS general substrate transporter like domains"/>
    <property type="match status" value="1"/>
</dbReference>
<proteinExistence type="predicted"/>
<dbReference type="PANTHER" id="PTHR23504">
    <property type="entry name" value="MAJOR FACILITATOR SUPERFAMILY DOMAIN-CONTAINING PROTEIN 10"/>
    <property type="match status" value="1"/>
</dbReference>
<feature type="compositionally biased region" description="Polar residues" evidence="6">
    <location>
        <begin position="1"/>
        <end position="17"/>
    </location>
</feature>
<dbReference type="GO" id="GO:0022857">
    <property type="term" value="F:transmembrane transporter activity"/>
    <property type="evidence" value="ECO:0007669"/>
    <property type="project" value="InterPro"/>
</dbReference>
<dbReference type="InterPro" id="IPR036259">
    <property type="entry name" value="MFS_trans_sf"/>
</dbReference>
<feature type="transmembrane region" description="Helical" evidence="7">
    <location>
        <begin position="411"/>
        <end position="433"/>
    </location>
</feature>
<reference evidence="8 9" key="1">
    <citation type="journal article" date="2019" name="Mol. Biol. Evol.">
        <title>Blast fungal genomes show frequent chromosomal changes, gene gains and losses, and effector gene turnover.</title>
        <authorList>
            <person name="Gomez Luciano L.B."/>
            <person name="Jason Tsai I."/>
            <person name="Chuma I."/>
            <person name="Tosa Y."/>
            <person name="Chen Y.H."/>
            <person name="Li J.Y."/>
            <person name="Li M.Y."/>
            <person name="Jade Lu M.Y."/>
            <person name="Nakayashiki H."/>
            <person name="Li W.H."/>
        </authorList>
    </citation>
    <scope>NUCLEOTIDE SEQUENCE [LARGE SCALE GENOMIC DNA]</scope>
    <source>
        <strain evidence="8">MZ5-1-6</strain>
    </source>
</reference>
<feature type="region of interest" description="Disordered" evidence="6">
    <location>
        <begin position="39"/>
        <end position="63"/>
    </location>
</feature>
<name>A0A4P7NAB1_PYROR</name>
<sequence>MAPHSPRSSSQGASETTPLLAVGDISTAADPASSCAIAKIAEETGETSESDPDHGPANSARNDVEGHIQDQDEAVPEAQVFWLCVARLLEPVAFFSIFPYINEFVRRSGDVPAAQVGFYSGLIESNFSLVQALVMVFWARLSDRIGRKPVLVVSMVGVAVSTSMFGFAKTIPQMIMLRMLAGVFSGTLVTIRTCLAELSTPRTQAKIFSRFAFSGNLGIFLGPLIGGILADPVGQYGGLFEKLPFFSRYPYALSSLAVGAISAIITIVCMFKVKETKGAGKRASSGTQPAAEDSMPLRELLRQPGVLIVQYVGAHLALLAFAYTAICPLWWWTPVELGGFQFNSFQTACMMALNGISQAIWLIFGFPPLHRRLGTNGIMRLCGTVYPLFFAISPVANYLLRAGYTNLFWSFYPPALTIGCGVALSFTACQLAVNDVNPGPTALATINAMQLMISSIVRAFTPAAANSLFAIGAETQFLNGYAIWLLMALLAAGFGIATRFLPDYDVLRLQRLKREAEAGGVAIPS</sequence>
<evidence type="ECO:0000256" key="2">
    <source>
        <dbReference type="ARBA" id="ARBA00022448"/>
    </source>
</evidence>
<feature type="transmembrane region" description="Helical" evidence="7">
    <location>
        <begin position="481"/>
        <end position="501"/>
    </location>
</feature>
<gene>
    <name evidence="8" type="ORF">PoMZ_04700</name>
</gene>
<accession>A0A4P7NAB1</accession>
<dbReference type="PRINTS" id="PR01035">
    <property type="entry name" value="TCRTETA"/>
</dbReference>
<feature type="transmembrane region" description="Helical" evidence="7">
    <location>
        <begin position="80"/>
        <end position="101"/>
    </location>
</feature>
<feature type="transmembrane region" description="Helical" evidence="7">
    <location>
        <begin position="378"/>
        <end position="399"/>
    </location>
</feature>
<feature type="transmembrane region" description="Helical" evidence="7">
    <location>
        <begin position="249"/>
        <end position="271"/>
    </location>
</feature>
<dbReference type="InterPro" id="IPR020846">
    <property type="entry name" value="MFS_dom"/>
</dbReference>
<organism evidence="8 9">
    <name type="scientific">Pyricularia oryzae</name>
    <name type="common">Rice blast fungus</name>
    <name type="synonym">Magnaporthe oryzae</name>
    <dbReference type="NCBI Taxonomy" id="318829"/>
    <lineage>
        <taxon>Eukaryota</taxon>
        <taxon>Fungi</taxon>
        <taxon>Dikarya</taxon>
        <taxon>Ascomycota</taxon>
        <taxon>Pezizomycotina</taxon>
        <taxon>Sordariomycetes</taxon>
        <taxon>Sordariomycetidae</taxon>
        <taxon>Magnaporthales</taxon>
        <taxon>Pyriculariaceae</taxon>
        <taxon>Pyricularia</taxon>
    </lineage>
</organism>
<dbReference type="Proteomes" id="UP000294847">
    <property type="component" value="Chromosome 3"/>
</dbReference>
<dbReference type="SUPFAM" id="SSF103473">
    <property type="entry name" value="MFS general substrate transporter"/>
    <property type="match status" value="1"/>
</dbReference>
<evidence type="ECO:0000256" key="1">
    <source>
        <dbReference type="ARBA" id="ARBA00004141"/>
    </source>
</evidence>
<keyword evidence="2" id="KW-0813">Transport</keyword>
<feature type="transmembrane region" description="Helical" evidence="7">
    <location>
        <begin position="174"/>
        <end position="195"/>
    </location>
</feature>
<dbReference type="GO" id="GO:0016020">
    <property type="term" value="C:membrane"/>
    <property type="evidence" value="ECO:0007669"/>
    <property type="project" value="UniProtKB-SubCell"/>
</dbReference>
<evidence type="ECO:0000256" key="3">
    <source>
        <dbReference type="ARBA" id="ARBA00022692"/>
    </source>
</evidence>
<evidence type="ECO:0000256" key="4">
    <source>
        <dbReference type="ARBA" id="ARBA00022989"/>
    </source>
</evidence>
<feature type="transmembrane region" description="Helical" evidence="7">
    <location>
        <begin position="116"/>
        <end position="138"/>
    </location>
</feature>
<dbReference type="PANTHER" id="PTHR23504:SF3">
    <property type="entry name" value="MAJOR FACILITATOR SUPERFAMILY (MFS) PROFILE DOMAIN-CONTAINING PROTEIN"/>
    <property type="match status" value="1"/>
</dbReference>
<comment type="subcellular location">
    <subcellularLocation>
        <location evidence="1">Membrane</location>
        <topology evidence="1">Multi-pass membrane protein</topology>
    </subcellularLocation>
</comment>
<keyword evidence="4 7" id="KW-1133">Transmembrane helix</keyword>
<feature type="region of interest" description="Disordered" evidence="6">
    <location>
        <begin position="1"/>
        <end position="23"/>
    </location>
</feature>
<dbReference type="PROSITE" id="PS50850">
    <property type="entry name" value="MFS"/>
    <property type="match status" value="1"/>
</dbReference>
<protein>
    <submittedName>
        <fullName evidence="8">Uncharacterized protein</fullName>
    </submittedName>
</protein>
<feature type="transmembrane region" description="Helical" evidence="7">
    <location>
        <begin position="440"/>
        <end position="461"/>
    </location>
</feature>
<feature type="transmembrane region" description="Helical" evidence="7">
    <location>
        <begin position="150"/>
        <end position="168"/>
    </location>
</feature>
<evidence type="ECO:0000256" key="7">
    <source>
        <dbReference type="SAM" id="Phobius"/>
    </source>
</evidence>
<keyword evidence="3 7" id="KW-0812">Transmembrane</keyword>
<evidence type="ECO:0000313" key="9">
    <source>
        <dbReference type="Proteomes" id="UP000294847"/>
    </source>
</evidence>
<dbReference type="Pfam" id="PF07690">
    <property type="entry name" value="MFS_1"/>
    <property type="match status" value="1"/>
</dbReference>
<evidence type="ECO:0000256" key="5">
    <source>
        <dbReference type="ARBA" id="ARBA00023136"/>
    </source>
</evidence>
<feature type="transmembrane region" description="Helical" evidence="7">
    <location>
        <begin position="305"/>
        <end position="332"/>
    </location>
</feature>
<feature type="transmembrane region" description="Helical" evidence="7">
    <location>
        <begin position="207"/>
        <end position="229"/>
    </location>
</feature>
<keyword evidence="5 7" id="KW-0472">Membrane</keyword>
<evidence type="ECO:0000256" key="6">
    <source>
        <dbReference type="SAM" id="MobiDB-lite"/>
    </source>
</evidence>
<dbReference type="InterPro" id="IPR011701">
    <property type="entry name" value="MFS"/>
</dbReference>
<evidence type="ECO:0000313" key="8">
    <source>
        <dbReference type="EMBL" id="QBZ59737.1"/>
    </source>
</evidence>
<dbReference type="EMBL" id="CP034206">
    <property type="protein sequence ID" value="QBZ59737.1"/>
    <property type="molecule type" value="Genomic_DNA"/>
</dbReference>
<dbReference type="InterPro" id="IPR001958">
    <property type="entry name" value="Tet-R_TetA/multi-R_MdtG-like"/>
</dbReference>
<dbReference type="CDD" id="cd17330">
    <property type="entry name" value="MFS_SLC46_TetA_like"/>
    <property type="match status" value="1"/>
</dbReference>
<dbReference type="AlphaFoldDB" id="A0A4P7NAB1"/>